<organism evidence="2 3">
    <name type="scientific">Rousettus aegyptiacus</name>
    <name type="common">Egyptian fruit bat</name>
    <name type="synonym">Pteropus aegyptiacus</name>
    <dbReference type="NCBI Taxonomy" id="9407"/>
    <lineage>
        <taxon>Eukaryota</taxon>
        <taxon>Metazoa</taxon>
        <taxon>Chordata</taxon>
        <taxon>Craniata</taxon>
        <taxon>Vertebrata</taxon>
        <taxon>Euteleostomi</taxon>
        <taxon>Mammalia</taxon>
        <taxon>Eutheria</taxon>
        <taxon>Laurasiatheria</taxon>
        <taxon>Chiroptera</taxon>
        <taxon>Yinpterochiroptera</taxon>
        <taxon>Pteropodoidea</taxon>
        <taxon>Pteropodidae</taxon>
        <taxon>Rousettinae</taxon>
        <taxon>Rousettus</taxon>
    </lineage>
</organism>
<dbReference type="AlphaFoldDB" id="A0A7J8H125"/>
<feature type="compositionally biased region" description="Basic and acidic residues" evidence="1">
    <location>
        <begin position="150"/>
        <end position="161"/>
    </location>
</feature>
<evidence type="ECO:0000256" key="1">
    <source>
        <dbReference type="SAM" id="MobiDB-lite"/>
    </source>
</evidence>
<reference evidence="2 3" key="1">
    <citation type="journal article" date="2020" name="Nature">
        <title>Six reference-quality genomes reveal evolution of bat adaptations.</title>
        <authorList>
            <person name="Jebb D."/>
            <person name="Huang Z."/>
            <person name="Pippel M."/>
            <person name="Hughes G.M."/>
            <person name="Lavrichenko K."/>
            <person name="Devanna P."/>
            <person name="Winkler S."/>
            <person name="Jermiin L.S."/>
            <person name="Skirmuntt E.C."/>
            <person name="Katzourakis A."/>
            <person name="Burkitt-Gray L."/>
            <person name="Ray D.A."/>
            <person name="Sullivan K.A.M."/>
            <person name="Roscito J.G."/>
            <person name="Kirilenko B.M."/>
            <person name="Davalos L.M."/>
            <person name="Corthals A.P."/>
            <person name="Power M.L."/>
            <person name="Jones G."/>
            <person name="Ransome R.D."/>
            <person name="Dechmann D.K.N."/>
            <person name="Locatelli A.G."/>
            <person name="Puechmaille S.J."/>
            <person name="Fedrigo O."/>
            <person name="Jarvis E.D."/>
            <person name="Hiller M."/>
            <person name="Vernes S.C."/>
            <person name="Myers E.W."/>
            <person name="Teeling E.C."/>
        </authorList>
    </citation>
    <scope>NUCLEOTIDE SEQUENCE [LARGE SCALE GENOMIC DNA]</scope>
    <source>
        <strain evidence="2">MRouAeg1</strain>
        <tissue evidence="2">Muscle</tissue>
    </source>
</reference>
<dbReference type="Proteomes" id="UP000593571">
    <property type="component" value="Unassembled WGS sequence"/>
</dbReference>
<evidence type="ECO:0000313" key="2">
    <source>
        <dbReference type="EMBL" id="KAF6466003.1"/>
    </source>
</evidence>
<evidence type="ECO:0000313" key="3">
    <source>
        <dbReference type="Proteomes" id="UP000593571"/>
    </source>
</evidence>
<protein>
    <submittedName>
        <fullName evidence="2">Uncharacterized protein</fullName>
    </submittedName>
</protein>
<feature type="compositionally biased region" description="Low complexity" evidence="1">
    <location>
        <begin position="73"/>
        <end position="85"/>
    </location>
</feature>
<sequence>MPHKGESASFFSLHFYCNSQAGLPLPPPFLPPLSPVPSPTATPGESGRRSFHAGAQTLYFQRKPASEGDGRRAGAAQGSGRAAGSLPAPARAELAGRTEAPGASEAAAPGPSVAKCSWPAGEDEEALRRPRPGNGCRDQPPAAALSSRGPSERAESGRAEEAPGEPARRAAARSPALWLCAALRRGTKSAGTRAPRGTAPAASPSRVHRQRQSHAGGGEKERVSGTRGGSHQAEAVERALGGSSERSRIVSFHQAPRLLPPT</sequence>
<feature type="compositionally biased region" description="Low complexity" evidence="1">
    <location>
        <begin position="99"/>
        <end position="112"/>
    </location>
</feature>
<feature type="compositionally biased region" description="Pro residues" evidence="1">
    <location>
        <begin position="26"/>
        <end position="40"/>
    </location>
</feature>
<accession>A0A7J8H125</accession>
<keyword evidence="3" id="KW-1185">Reference proteome</keyword>
<proteinExistence type="predicted"/>
<comment type="caution">
    <text evidence="2">The sequence shown here is derived from an EMBL/GenBank/DDBJ whole genome shotgun (WGS) entry which is preliminary data.</text>
</comment>
<name>A0A7J8H125_ROUAE</name>
<feature type="region of interest" description="Disordered" evidence="1">
    <location>
        <begin position="26"/>
        <end position="262"/>
    </location>
</feature>
<dbReference type="EMBL" id="JACASE010000005">
    <property type="protein sequence ID" value="KAF6466003.1"/>
    <property type="molecule type" value="Genomic_DNA"/>
</dbReference>
<gene>
    <name evidence="2" type="ORF">HJG63_011339</name>
</gene>